<reference evidence="2 3" key="1">
    <citation type="submission" date="2020-02" db="EMBL/GenBank/DDBJ databases">
        <title>Albibacoteraceae fam. nov., the first described family within the subdivision 4 Verrucomicrobia.</title>
        <authorList>
            <person name="Xi F."/>
        </authorList>
    </citation>
    <scope>NUCLEOTIDE SEQUENCE [LARGE SCALE GENOMIC DNA]</scope>
    <source>
        <strain evidence="2 3">CK1056</strain>
    </source>
</reference>
<dbReference type="EMBL" id="JAAGNX010000001">
    <property type="protein sequence ID" value="NDV61075.1"/>
    <property type="molecule type" value="Genomic_DNA"/>
</dbReference>
<name>A0A6B2LZZ8_9BACT</name>
<evidence type="ECO:0000313" key="3">
    <source>
        <dbReference type="Proteomes" id="UP000478417"/>
    </source>
</evidence>
<keyword evidence="1" id="KW-0732">Signal</keyword>
<accession>A0A6B2LZZ8</accession>
<organism evidence="2 3">
    <name type="scientific">Oceanipulchritudo coccoides</name>
    <dbReference type="NCBI Taxonomy" id="2706888"/>
    <lineage>
        <taxon>Bacteria</taxon>
        <taxon>Pseudomonadati</taxon>
        <taxon>Verrucomicrobiota</taxon>
        <taxon>Opitutia</taxon>
        <taxon>Puniceicoccales</taxon>
        <taxon>Oceanipulchritudinaceae</taxon>
        <taxon>Oceanipulchritudo</taxon>
    </lineage>
</organism>
<evidence type="ECO:0000313" key="2">
    <source>
        <dbReference type="EMBL" id="NDV61075.1"/>
    </source>
</evidence>
<sequence>MNTKNLLRYPLLSLSVAVLVSAEQPVVNRILFDQSTVEMHVAVDPGKAYDLNASESLQTWETIGSFVTDASEETVVATRTGQSKEFFQVVEAAASLPRFFAGTVSEVPMPADYLALGCLSGQDAFYYLTESNSKLNRTSPTGTTQSVVLSKAVGSLDICYIKTPSSDRFAAFETNPDKIIIIQSSGTVIEKDLSSIIPTKWDLLTGEAVSFPDGIVVPLEPVGLSTDPAEYAFAVFDWTGALIRILTIPVLDHSGQYFDFNTYYNTFDRVVLLGSYLYVGGGLAYNFNHPTSSESGAVILRLNLSNNSIDTFTVLDNGNDREKIDLLFMLGSGLGCQGSQSTTSSTDGKDHAADPFWAKVGLSGVVNWIQYKGFENDDNLYDRSQFLSLSNGTAIIINSNNSLVMTIDSGGSIGVEAVHMGRPVFYRILNSSDSVIWIWHEWREASVFRLKRG</sequence>
<evidence type="ECO:0000256" key="1">
    <source>
        <dbReference type="SAM" id="SignalP"/>
    </source>
</evidence>
<comment type="caution">
    <text evidence="2">The sequence shown here is derived from an EMBL/GenBank/DDBJ whole genome shotgun (WGS) entry which is preliminary data.</text>
</comment>
<dbReference type="RefSeq" id="WP_163961671.1">
    <property type="nucleotide sequence ID" value="NZ_JAAGNX010000001.1"/>
</dbReference>
<gene>
    <name evidence="2" type="ORF">G0Q06_01285</name>
</gene>
<keyword evidence="3" id="KW-1185">Reference proteome</keyword>
<protein>
    <submittedName>
        <fullName evidence="2">Uncharacterized protein</fullName>
    </submittedName>
</protein>
<proteinExistence type="predicted"/>
<dbReference type="Proteomes" id="UP000478417">
    <property type="component" value="Unassembled WGS sequence"/>
</dbReference>
<feature type="chain" id="PRO_5025658374" evidence="1">
    <location>
        <begin position="23"/>
        <end position="453"/>
    </location>
</feature>
<feature type="signal peptide" evidence="1">
    <location>
        <begin position="1"/>
        <end position="22"/>
    </location>
</feature>
<dbReference type="AlphaFoldDB" id="A0A6B2LZZ8"/>